<dbReference type="Gene3D" id="3.40.50.1970">
    <property type="match status" value="1"/>
</dbReference>
<protein>
    <submittedName>
        <fullName evidence="1">Uncharacterized protein</fullName>
    </submittedName>
</protein>
<accession>A0A6A6C005</accession>
<proteinExistence type="predicted"/>
<dbReference type="Proteomes" id="UP000799537">
    <property type="component" value="Unassembled WGS sequence"/>
</dbReference>
<dbReference type="AlphaFoldDB" id="A0A6A6C005"/>
<dbReference type="GeneID" id="54563260"/>
<dbReference type="RefSeq" id="XP_033659915.1">
    <property type="nucleotide sequence ID" value="XM_033809988.1"/>
</dbReference>
<organism evidence="1 2">
    <name type="scientific">Zasmidium cellare ATCC 36951</name>
    <dbReference type="NCBI Taxonomy" id="1080233"/>
    <lineage>
        <taxon>Eukaryota</taxon>
        <taxon>Fungi</taxon>
        <taxon>Dikarya</taxon>
        <taxon>Ascomycota</taxon>
        <taxon>Pezizomycotina</taxon>
        <taxon>Dothideomycetes</taxon>
        <taxon>Dothideomycetidae</taxon>
        <taxon>Mycosphaerellales</taxon>
        <taxon>Mycosphaerellaceae</taxon>
        <taxon>Zasmidium</taxon>
    </lineage>
</organism>
<keyword evidence="2" id="KW-1185">Reference proteome</keyword>
<gene>
    <name evidence="1" type="ORF">M409DRAFT_30561</name>
</gene>
<sequence>MPNAITGWEDQIESQIAGTIGCIRQRGPMVDVNMAIARVMEDAAVDTISVGGGMITDAARAICFRASEEHRTPPNHIAITTSFIEAECTACDGYSEGKNIGSRAQEVGIGVFWYQTDSAAHTRR</sequence>
<dbReference type="EMBL" id="ML993644">
    <property type="protein sequence ID" value="KAF2159026.1"/>
    <property type="molecule type" value="Genomic_DNA"/>
</dbReference>
<evidence type="ECO:0000313" key="2">
    <source>
        <dbReference type="Proteomes" id="UP000799537"/>
    </source>
</evidence>
<evidence type="ECO:0000313" key="1">
    <source>
        <dbReference type="EMBL" id="KAF2159026.1"/>
    </source>
</evidence>
<name>A0A6A6C005_ZASCE</name>
<reference evidence="1" key="1">
    <citation type="journal article" date="2020" name="Stud. Mycol.">
        <title>101 Dothideomycetes genomes: a test case for predicting lifestyles and emergence of pathogens.</title>
        <authorList>
            <person name="Haridas S."/>
            <person name="Albert R."/>
            <person name="Binder M."/>
            <person name="Bloem J."/>
            <person name="Labutti K."/>
            <person name="Salamov A."/>
            <person name="Andreopoulos B."/>
            <person name="Baker S."/>
            <person name="Barry K."/>
            <person name="Bills G."/>
            <person name="Bluhm B."/>
            <person name="Cannon C."/>
            <person name="Castanera R."/>
            <person name="Culley D."/>
            <person name="Daum C."/>
            <person name="Ezra D."/>
            <person name="Gonzalez J."/>
            <person name="Henrissat B."/>
            <person name="Kuo A."/>
            <person name="Liang C."/>
            <person name="Lipzen A."/>
            <person name="Lutzoni F."/>
            <person name="Magnuson J."/>
            <person name="Mondo S."/>
            <person name="Nolan M."/>
            <person name="Ohm R."/>
            <person name="Pangilinan J."/>
            <person name="Park H.-J."/>
            <person name="Ramirez L."/>
            <person name="Alfaro M."/>
            <person name="Sun H."/>
            <person name="Tritt A."/>
            <person name="Yoshinaga Y."/>
            <person name="Zwiers L.-H."/>
            <person name="Turgeon B."/>
            <person name="Goodwin S."/>
            <person name="Spatafora J."/>
            <person name="Crous P."/>
            <person name="Grigoriev I."/>
        </authorList>
    </citation>
    <scope>NUCLEOTIDE SEQUENCE</scope>
    <source>
        <strain evidence="1">ATCC 36951</strain>
    </source>
</reference>